<evidence type="ECO:0000256" key="1">
    <source>
        <dbReference type="ARBA" id="ARBA00022679"/>
    </source>
</evidence>
<evidence type="ECO:0000256" key="7">
    <source>
        <dbReference type="SAM" id="Coils"/>
    </source>
</evidence>
<dbReference type="SMART" id="SM00220">
    <property type="entry name" value="S_TKc"/>
    <property type="match status" value="1"/>
</dbReference>
<dbReference type="InterPro" id="IPR019530">
    <property type="entry name" value="Intra-flagellar_transport_57"/>
</dbReference>
<keyword evidence="7" id="KW-0175">Coiled coil</keyword>
<dbReference type="HOGENOM" id="CLU_398202_0_0_1"/>
<evidence type="ECO:0000256" key="6">
    <source>
        <dbReference type="PROSITE-ProRule" id="PRU10141"/>
    </source>
</evidence>
<dbReference type="AlphaFoldDB" id="L1IPW8"/>
<reference evidence="12" key="2">
    <citation type="submission" date="2012-11" db="EMBL/GenBank/DDBJ databases">
        <authorList>
            <person name="Kuo A."/>
            <person name="Curtis B.A."/>
            <person name="Tanifuji G."/>
            <person name="Burki F."/>
            <person name="Gruber A."/>
            <person name="Irimia M."/>
            <person name="Maruyama S."/>
            <person name="Arias M.C."/>
            <person name="Ball S.G."/>
            <person name="Gile G.H."/>
            <person name="Hirakawa Y."/>
            <person name="Hopkins J.F."/>
            <person name="Rensing S.A."/>
            <person name="Schmutz J."/>
            <person name="Symeonidi A."/>
            <person name="Elias M."/>
            <person name="Eveleigh R.J."/>
            <person name="Herman E.K."/>
            <person name="Klute M.J."/>
            <person name="Nakayama T."/>
            <person name="Obornik M."/>
            <person name="Reyes-Prieto A."/>
            <person name="Armbrust E.V."/>
            <person name="Aves S.J."/>
            <person name="Beiko R.G."/>
            <person name="Coutinho P."/>
            <person name="Dacks J.B."/>
            <person name="Durnford D.G."/>
            <person name="Fast N.M."/>
            <person name="Green B.R."/>
            <person name="Grisdale C."/>
            <person name="Hempe F."/>
            <person name="Henrissat B."/>
            <person name="Hoppner M.P."/>
            <person name="Ishida K.-I."/>
            <person name="Kim E."/>
            <person name="Koreny L."/>
            <person name="Kroth P.G."/>
            <person name="Liu Y."/>
            <person name="Malik S.-B."/>
            <person name="Maier U.G."/>
            <person name="McRose D."/>
            <person name="Mock T."/>
            <person name="Neilson J.A."/>
            <person name="Onodera N.T."/>
            <person name="Poole A.M."/>
            <person name="Pritham E.J."/>
            <person name="Richards T.A."/>
            <person name="Rocap G."/>
            <person name="Roy S.W."/>
            <person name="Sarai C."/>
            <person name="Schaack S."/>
            <person name="Shirato S."/>
            <person name="Slamovits C.H."/>
            <person name="Spencer D.F."/>
            <person name="Suzuki S."/>
            <person name="Worden A.Z."/>
            <person name="Zauner S."/>
            <person name="Barry K."/>
            <person name="Bell C."/>
            <person name="Bharti A.K."/>
            <person name="Crow J.A."/>
            <person name="Grimwood J."/>
            <person name="Kramer R."/>
            <person name="Lindquist E."/>
            <person name="Lucas S."/>
            <person name="Salamov A."/>
            <person name="McFadden G.I."/>
            <person name="Lane C.E."/>
            <person name="Keeling P.J."/>
            <person name="Gray M.W."/>
            <person name="Grigoriev I.V."/>
            <person name="Archibald J.M."/>
        </authorList>
    </citation>
    <scope>NUCLEOTIDE SEQUENCE</scope>
    <source>
        <strain evidence="12">CCMP2712</strain>
    </source>
</reference>
<dbReference type="PANTHER" id="PTHR43289:SF6">
    <property type="entry name" value="SERINE_THREONINE-PROTEIN KINASE NEKL-3"/>
    <property type="match status" value="1"/>
</dbReference>
<dbReference type="EnsemblProtists" id="EKX37860">
    <property type="protein sequence ID" value="EKX37860"/>
    <property type="gene ID" value="GUITHDRAFT_144686"/>
</dbReference>
<evidence type="ECO:0000313" key="11">
    <source>
        <dbReference type="EnsemblProtists" id="EKX37860"/>
    </source>
</evidence>
<evidence type="ECO:0000313" key="12">
    <source>
        <dbReference type="Proteomes" id="UP000011087"/>
    </source>
</evidence>
<evidence type="ECO:0000256" key="3">
    <source>
        <dbReference type="ARBA" id="ARBA00022777"/>
    </source>
</evidence>
<dbReference type="Pfam" id="PF00069">
    <property type="entry name" value="Pkinase"/>
    <property type="match status" value="1"/>
</dbReference>
<evidence type="ECO:0000256" key="8">
    <source>
        <dbReference type="SAM" id="MobiDB-lite"/>
    </source>
</evidence>
<dbReference type="InterPro" id="IPR000719">
    <property type="entry name" value="Prot_kinase_dom"/>
</dbReference>
<evidence type="ECO:0000259" key="9">
    <source>
        <dbReference type="PROSITE" id="PS50011"/>
    </source>
</evidence>
<accession>L1IPW8</accession>
<feature type="domain" description="Protein kinase" evidence="9">
    <location>
        <begin position="55"/>
        <end position="328"/>
    </location>
</feature>
<reference evidence="10 12" key="1">
    <citation type="journal article" date="2012" name="Nature">
        <title>Algal genomes reveal evolutionary mosaicism and the fate of nucleomorphs.</title>
        <authorList>
            <consortium name="DOE Joint Genome Institute"/>
            <person name="Curtis B.A."/>
            <person name="Tanifuji G."/>
            <person name="Burki F."/>
            <person name="Gruber A."/>
            <person name="Irimia M."/>
            <person name="Maruyama S."/>
            <person name="Arias M.C."/>
            <person name="Ball S.G."/>
            <person name="Gile G.H."/>
            <person name="Hirakawa Y."/>
            <person name="Hopkins J.F."/>
            <person name="Kuo A."/>
            <person name="Rensing S.A."/>
            <person name="Schmutz J."/>
            <person name="Symeonidi A."/>
            <person name="Elias M."/>
            <person name="Eveleigh R.J."/>
            <person name="Herman E.K."/>
            <person name="Klute M.J."/>
            <person name="Nakayama T."/>
            <person name="Obornik M."/>
            <person name="Reyes-Prieto A."/>
            <person name="Armbrust E.V."/>
            <person name="Aves S.J."/>
            <person name="Beiko R.G."/>
            <person name="Coutinho P."/>
            <person name="Dacks J.B."/>
            <person name="Durnford D.G."/>
            <person name="Fast N.M."/>
            <person name="Green B.R."/>
            <person name="Grisdale C.J."/>
            <person name="Hempel F."/>
            <person name="Henrissat B."/>
            <person name="Hoppner M.P."/>
            <person name="Ishida K."/>
            <person name="Kim E."/>
            <person name="Koreny L."/>
            <person name="Kroth P.G."/>
            <person name="Liu Y."/>
            <person name="Malik S.B."/>
            <person name="Maier U.G."/>
            <person name="McRose D."/>
            <person name="Mock T."/>
            <person name="Neilson J.A."/>
            <person name="Onodera N.T."/>
            <person name="Poole A.M."/>
            <person name="Pritham E.J."/>
            <person name="Richards T.A."/>
            <person name="Rocap G."/>
            <person name="Roy S.W."/>
            <person name="Sarai C."/>
            <person name="Schaack S."/>
            <person name="Shirato S."/>
            <person name="Slamovits C.H."/>
            <person name="Spencer D.F."/>
            <person name="Suzuki S."/>
            <person name="Worden A.Z."/>
            <person name="Zauner S."/>
            <person name="Barry K."/>
            <person name="Bell C."/>
            <person name="Bharti A.K."/>
            <person name="Crow J.A."/>
            <person name="Grimwood J."/>
            <person name="Kramer R."/>
            <person name="Lindquist E."/>
            <person name="Lucas S."/>
            <person name="Salamov A."/>
            <person name="McFadden G.I."/>
            <person name="Lane C.E."/>
            <person name="Keeling P.J."/>
            <person name="Gray M.W."/>
            <person name="Grigoriev I.V."/>
            <person name="Archibald J.M."/>
        </authorList>
    </citation>
    <scope>NUCLEOTIDE SEQUENCE</scope>
    <source>
        <strain evidence="10 12">CCMP2712</strain>
    </source>
</reference>
<reference evidence="11" key="3">
    <citation type="submission" date="2016-03" db="UniProtKB">
        <authorList>
            <consortium name="EnsemblProtists"/>
        </authorList>
    </citation>
    <scope>IDENTIFICATION</scope>
</reference>
<dbReference type="CDD" id="cd08224">
    <property type="entry name" value="STKc_Nek6_7"/>
    <property type="match status" value="1"/>
</dbReference>
<proteinExistence type="predicted"/>
<dbReference type="GO" id="GO:0005524">
    <property type="term" value="F:ATP binding"/>
    <property type="evidence" value="ECO:0007669"/>
    <property type="project" value="UniProtKB-UniRule"/>
</dbReference>
<sequence length="692" mass="78927">MEEEEEEEGVPQLHGASPNVDTRRRPATRGTRKESESLSDLEDIIPVNQGRLQMYAVGKKIGSGKFSVVFRARMSDGRNVALKKINIFDMMDAKSRNKCLREVDQLVGKRATRVKDLSQVHMLRSISKHENLIEYLDAFIENNELMIVFEWAENGDLRRLLRRATAPFEEREVWKYFLQVAGAVAHMHEQRMMHRDIKPANIFISANNVLKLGDLGLGRVFSAESVETFSKVGTPLYMSPEVLHGQGYDFKSDMWSLGCLLYEFATLSSPFEAPNQNLYDIFKRINDGDFAPLPELFSQELRGLVNRMLHKDPKKRPTASEAFAFAQMACDSYQERPSGLMMMIEIIDLCQLLDYEALCRAQALPPLTPSFFTHAHPHHDIKFQYFTSLVLWLLRFNDVSVSEDSRDGSRHLETLDPLNVSSLLLDACKQLGIGNDLSPVRLKTGYGEAVCSLLHSLLLLTMARMKRKLAVMSHSAREEEEEEEIGQMEEEEEEDSACGWPEALDGEAEEEAEGEGQDHLVAVQPPWVPCASEDLERSTRCWGEEQTADVMLRLSLQERQQEEWRMRIEALSRDVKMQRARAEEIGLQLRGVVETCQQEASSIKTRERGLNSNDHQETIRELREAAEELTQVSASFERENERIAQVAEELEASRVRVEDLEVNVHDRSPTDNMRKAIPSLLPLTLDPPRLLL</sequence>
<dbReference type="PROSITE" id="PS00107">
    <property type="entry name" value="PROTEIN_KINASE_ATP"/>
    <property type="match status" value="1"/>
</dbReference>
<name>L1IPW8_GUITC</name>
<dbReference type="EC" id="2.7.11.34" evidence="5"/>
<dbReference type="PaxDb" id="55529-EKX37860"/>
<dbReference type="InterPro" id="IPR008271">
    <property type="entry name" value="Ser/Thr_kinase_AS"/>
</dbReference>
<dbReference type="SUPFAM" id="SSF56112">
    <property type="entry name" value="Protein kinase-like (PK-like)"/>
    <property type="match status" value="1"/>
</dbReference>
<dbReference type="InterPro" id="IPR017441">
    <property type="entry name" value="Protein_kinase_ATP_BS"/>
</dbReference>
<dbReference type="OMA" id="HERRCCE"/>
<evidence type="ECO:0000256" key="2">
    <source>
        <dbReference type="ARBA" id="ARBA00022741"/>
    </source>
</evidence>
<dbReference type="RefSeq" id="XP_005824840.1">
    <property type="nucleotide sequence ID" value="XM_005824783.1"/>
</dbReference>
<dbReference type="Proteomes" id="UP000011087">
    <property type="component" value="Unassembled WGS sequence"/>
</dbReference>
<keyword evidence="12" id="KW-1185">Reference proteome</keyword>
<protein>
    <recommendedName>
        <fullName evidence="5">NEK6-subfamily protein kinase</fullName>
        <ecNumber evidence="5">2.7.11.34</ecNumber>
    </recommendedName>
</protein>
<dbReference type="PROSITE" id="PS00108">
    <property type="entry name" value="PROTEIN_KINASE_ST"/>
    <property type="match status" value="1"/>
</dbReference>
<keyword evidence="4 6" id="KW-0067">ATP-binding</keyword>
<dbReference type="GeneID" id="17294625"/>
<gene>
    <name evidence="10" type="ORF">GUITHDRAFT_144686</name>
</gene>
<feature type="region of interest" description="Disordered" evidence="8">
    <location>
        <begin position="1"/>
        <end position="38"/>
    </location>
</feature>
<feature type="coiled-coil region" evidence="7">
    <location>
        <begin position="612"/>
        <end position="663"/>
    </location>
</feature>
<feature type="binding site" evidence="6">
    <location>
        <position position="83"/>
    </location>
    <ligand>
        <name>ATP</name>
        <dbReference type="ChEBI" id="CHEBI:30616"/>
    </ligand>
</feature>
<organism evidence="10">
    <name type="scientific">Guillardia theta (strain CCMP2712)</name>
    <name type="common">Cryptophyte</name>
    <dbReference type="NCBI Taxonomy" id="905079"/>
    <lineage>
        <taxon>Eukaryota</taxon>
        <taxon>Cryptophyceae</taxon>
        <taxon>Pyrenomonadales</taxon>
        <taxon>Geminigeraceae</taxon>
        <taxon>Guillardia</taxon>
    </lineage>
</organism>
<dbReference type="GO" id="GO:0004674">
    <property type="term" value="F:protein serine/threonine kinase activity"/>
    <property type="evidence" value="ECO:0007669"/>
    <property type="project" value="TreeGrafter"/>
</dbReference>
<evidence type="ECO:0000256" key="4">
    <source>
        <dbReference type="ARBA" id="ARBA00022840"/>
    </source>
</evidence>
<dbReference type="PROSITE" id="PS50011">
    <property type="entry name" value="PROTEIN_KINASE_DOM"/>
    <property type="match status" value="1"/>
</dbReference>
<feature type="compositionally biased region" description="Acidic residues" evidence="8">
    <location>
        <begin position="478"/>
        <end position="496"/>
    </location>
</feature>
<evidence type="ECO:0000256" key="5">
    <source>
        <dbReference type="ARBA" id="ARBA00039067"/>
    </source>
</evidence>
<keyword evidence="3" id="KW-0418">Kinase</keyword>
<dbReference type="Gene3D" id="3.30.200.20">
    <property type="entry name" value="Phosphorylase Kinase, domain 1"/>
    <property type="match status" value="1"/>
</dbReference>
<feature type="region of interest" description="Disordered" evidence="8">
    <location>
        <begin position="474"/>
        <end position="498"/>
    </location>
</feature>
<dbReference type="OrthoDB" id="248923at2759"/>
<dbReference type="Gene3D" id="1.10.510.10">
    <property type="entry name" value="Transferase(Phosphotransferase) domain 1"/>
    <property type="match status" value="1"/>
</dbReference>
<evidence type="ECO:0000313" key="10">
    <source>
        <dbReference type="EMBL" id="EKX37860.1"/>
    </source>
</evidence>
<keyword evidence="1" id="KW-0808">Transferase</keyword>
<dbReference type="PANTHER" id="PTHR43289">
    <property type="entry name" value="MITOGEN-ACTIVATED PROTEIN KINASE KINASE KINASE 20-RELATED"/>
    <property type="match status" value="1"/>
</dbReference>
<dbReference type="Pfam" id="PF10498">
    <property type="entry name" value="IFT57"/>
    <property type="match status" value="1"/>
</dbReference>
<dbReference type="eggNOG" id="KOG0591">
    <property type="taxonomic scope" value="Eukaryota"/>
</dbReference>
<dbReference type="KEGG" id="gtt:GUITHDRAFT_144686"/>
<dbReference type="InterPro" id="IPR011009">
    <property type="entry name" value="Kinase-like_dom_sf"/>
</dbReference>
<dbReference type="EMBL" id="JH993054">
    <property type="protein sequence ID" value="EKX37860.1"/>
    <property type="molecule type" value="Genomic_DNA"/>
</dbReference>
<keyword evidence="2 6" id="KW-0547">Nucleotide-binding</keyword>